<protein>
    <recommendedName>
        <fullName evidence="3">Lipoprotein</fullName>
    </recommendedName>
</protein>
<evidence type="ECO:0000313" key="1">
    <source>
        <dbReference type="EMBL" id="GLK75220.1"/>
    </source>
</evidence>
<name>A0A9W6N2F2_9HYPH</name>
<evidence type="ECO:0000313" key="2">
    <source>
        <dbReference type="Proteomes" id="UP001143364"/>
    </source>
</evidence>
<gene>
    <name evidence="1" type="ORF">GCM10008171_04740</name>
</gene>
<dbReference type="RefSeq" id="WP_271203182.1">
    <property type="nucleotide sequence ID" value="NZ_BSFK01000005.1"/>
</dbReference>
<dbReference type="Proteomes" id="UP001143364">
    <property type="component" value="Unassembled WGS sequence"/>
</dbReference>
<proteinExistence type="predicted"/>
<sequence length="81" mass="9380">MSRTHLFLVLAGLTLAGCAIDPAEQRAMDIAQCREYGMRPGTEAFANCRMTLDVERKRERSRRLDDLDRPYWGPYGPYGRW</sequence>
<organism evidence="1 2">
    <name type="scientific">Methylopila jiangsuensis</name>
    <dbReference type="NCBI Taxonomy" id="586230"/>
    <lineage>
        <taxon>Bacteria</taxon>
        <taxon>Pseudomonadati</taxon>
        <taxon>Pseudomonadota</taxon>
        <taxon>Alphaproteobacteria</taxon>
        <taxon>Hyphomicrobiales</taxon>
        <taxon>Methylopilaceae</taxon>
        <taxon>Methylopila</taxon>
    </lineage>
</organism>
<dbReference type="AlphaFoldDB" id="A0A9W6N2F2"/>
<evidence type="ECO:0008006" key="3">
    <source>
        <dbReference type="Google" id="ProtNLM"/>
    </source>
</evidence>
<reference evidence="1" key="2">
    <citation type="submission" date="2023-01" db="EMBL/GenBank/DDBJ databases">
        <authorList>
            <person name="Sun Q."/>
            <person name="Evtushenko L."/>
        </authorList>
    </citation>
    <scope>NUCLEOTIDE SEQUENCE</scope>
    <source>
        <strain evidence="1">VKM B-2555</strain>
    </source>
</reference>
<reference evidence="1" key="1">
    <citation type="journal article" date="2014" name="Int. J. Syst. Evol. Microbiol.">
        <title>Complete genome sequence of Corynebacterium casei LMG S-19264T (=DSM 44701T), isolated from a smear-ripened cheese.</title>
        <authorList>
            <consortium name="US DOE Joint Genome Institute (JGI-PGF)"/>
            <person name="Walter F."/>
            <person name="Albersmeier A."/>
            <person name="Kalinowski J."/>
            <person name="Ruckert C."/>
        </authorList>
    </citation>
    <scope>NUCLEOTIDE SEQUENCE</scope>
    <source>
        <strain evidence="1">VKM B-2555</strain>
    </source>
</reference>
<dbReference type="EMBL" id="BSFK01000005">
    <property type="protein sequence ID" value="GLK75220.1"/>
    <property type="molecule type" value="Genomic_DNA"/>
</dbReference>
<comment type="caution">
    <text evidence="1">The sequence shown here is derived from an EMBL/GenBank/DDBJ whole genome shotgun (WGS) entry which is preliminary data.</text>
</comment>
<dbReference type="PROSITE" id="PS51257">
    <property type="entry name" value="PROKAR_LIPOPROTEIN"/>
    <property type="match status" value="1"/>
</dbReference>
<accession>A0A9W6N2F2</accession>
<keyword evidence="2" id="KW-1185">Reference proteome</keyword>